<dbReference type="AlphaFoldDB" id="J9GQQ0"/>
<organism evidence="1">
    <name type="scientific">gut metagenome</name>
    <dbReference type="NCBI Taxonomy" id="749906"/>
    <lineage>
        <taxon>unclassified sequences</taxon>
        <taxon>metagenomes</taxon>
        <taxon>organismal metagenomes</taxon>
    </lineage>
</organism>
<sequence>MLLPIIIMVKKIPAILPSQPVRPNTRNAPAINPTMLNPDTLPCARLLKKLPNIFPAFPLETPLKKLDAPSSVEESELDAWLTLSKVCSALPVSLFTVSVAAFAVPLMALVVSSPMTASLTMRTTLLSVVSFSQPTYPAAAPTVAVFNALPAPRKVCDGCNTAPPTALPVAPAALPPVFNNELQNPISFCFYILVMLKSAGLSASFPPFHGRPGYLCFVGFGLFSFRDFCPHVTHRGVFHRHGQPSQLFVHQLQLGTDSEHDFHPLFLRHLVV</sequence>
<comment type="caution">
    <text evidence="1">The sequence shown here is derived from an EMBL/GenBank/DDBJ whole genome shotgun (WGS) entry which is preliminary data.</text>
</comment>
<name>J9GQQ0_9ZZZZ</name>
<evidence type="ECO:0000313" key="1">
    <source>
        <dbReference type="EMBL" id="EJX10672.1"/>
    </source>
</evidence>
<gene>
    <name evidence="1" type="ORF">EVA_00713</name>
</gene>
<protein>
    <submittedName>
        <fullName evidence="1">Uncharacterized protein</fullName>
    </submittedName>
</protein>
<dbReference type="EMBL" id="AMCI01000133">
    <property type="protein sequence ID" value="EJX10672.1"/>
    <property type="molecule type" value="Genomic_DNA"/>
</dbReference>
<reference evidence="1" key="1">
    <citation type="journal article" date="2012" name="PLoS ONE">
        <title>Gene sets for utilization of primary and secondary nutrition supplies in the distal gut of endangered iberian lynx.</title>
        <authorList>
            <person name="Alcaide M."/>
            <person name="Messina E."/>
            <person name="Richter M."/>
            <person name="Bargiela R."/>
            <person name="Peplies J."/>
            <person name="Huws S.A."/>
            <person name="Newbold C.J."/>
            <person name="Golyshin P.N."/>
            <person name="Simon M.A."/>
            <person name="Lopez G."/>
            <person name="Yakimov M.M."/>
            <person name="Ferrer M."/>
        </authorList>
    </citation>
    <scope>NUCLEOTIDE SEQUENCE</scope>
</reference>
<proteinExistence type="predicted"/>
<accession>J9GQQ0</accession>